<dbReference type="InterPro" id="IPR001509">
    <property type="entry name" value="Epimerase_deHydtase"/>
</dbReference>
<keyword evidence="4" id="KW-1185">Reference proteome</keyword>
<evidence type="ECO:0000256" key="1">
    <source>
        <dbReference type="SAM" id="MobiDB-lite"/>
    </source>
</evidence>
<dbReference type="InterPro" id="IPR036291">
    <property type="entry name" value="NAD(P)-bd_dom_sf"/>
</dbReference>
<dbReference type="Gene3D" id="3.40.50.720">
    <property type="entry name" value="NAD(P)-binding Rossmann-like Domain"/>
    <property type="match status" value="1"/>
</dbReference>
<evidence type="ECO:0000259" key="2">
    <source>
        <dbReference type="Pfam" id="PF01370"/>
    </source>
</evidence>
<protein>
    <submittedName>
        <fullName evidence="3">NAD-dependent epimerase/dehydratase family protein</fullName>
    </submittedName>
</protein>
<sequence>MDLLILGGSWFVGRVIADDAVARGWNVTVFNRGRSASSPEGVHTIHGDRESAHDLARLAEAGPWDAVIDVAGTVPTMVRDAARALRPATNRYALVSSVSVYTGWPAEPVTEASPLHDGDPDRSDEEGPTHTYGAMKVGCEAAVRREFASDRVLIVRPGVVLGPHEYVGRLKWWLNRALRGGRILAPGRPDRPIQPIDVRDLAAFVLDRIADGGSGTFNLAPPADSSTYRDLLVACLEATGGRGELLWIDEEWLAAQDVRQWTELPLWRVPPGTWAMDTKRATAAGLTCRPLAETVHDTWGWLSAGGRAVDHERDAEHGIDPQKERALLESAETEEAVRLREAFPG</sequence>
<evidence type="ECO:0000313" key="3">
    <source>
        <dbReference type="EMBL" id="MFD1373449.1"/>
    </source>
</evidence>
<dbReference type="SUPFAM" id="SSF51735">
    <property type="entry name" value="NAD(P)-binding Rossmann-fold domains"/>
    <property type="match status" value="1"/>
</dbReference>
<reference evidence="4" key="1">
    <citation type="journal article" date="2019" name="Int. J. Syst. Evol. Microbiol.">
        <title>The Global Catalogue of Microorganisms (GCM) 10K type strain sequencing project: providing services to taxonomists for standard genome sequencing and annotation.</title>
        <authorList>
            <consortium name="The Broad Institute Genomics Platform"/>
            <consortium name="The Broad Institute Genome Sequencing Center for Infectious Disease"/>
            <person name="Wu L."/>
            <person name="Ma J."/>
        </authorList>
    </citation>
    <scope>NUCLEOTIDE SEQUENCE [LARGE SCALE GENOMIC DNA]</scope>
    <source>
        <strain evidence="4">CCM 7526</strain>
    </source>
</reference>
<dbReference type="PANTHER" id="PTHR43245">
    <property type="entry name" value="BIFUNCTIONAL POLYMYXIN RESISTANCE PROTEIN ARNA"/>
    <property type="match status" value="1"/>
</dbReference>
<dbReference type="EMBL" id="JBHTMK010000068">
    <property type="protein sequence ID" value="MFD1373449.1"/>
    <property type="molecule type" value="Genomic_DNA"/>
</dbReference>
<dbReference type="InterPro" id="IPR050177">
    <property type="entry name" value="Lipid_A_modif_metabolic_enz"/>
</dbReference>
<dbReference type="Proteomes" id="UP001597183">
    <property type="component" value="Unassembled WGS sequence"/>
</dbReference>
<dbReference type="RefSeq" id="WP_317797098.1">
    <property type="nucleotide sequence ID" value="NZ_AP028461.1"/>
</dbReference>
<feature type="region of interest" description="Disordered" evidence="1">
    <location>
        <begin position="109"/>
        <end position="130"/>
    </location>
</feature>
<dbReference type="PANTHER" id="PTHR43245:SF13">
    <property type="entry name" value="UDP-D-APIOSE_UDP-D-XYLOSE SYNTHASE 2"/>
    <property type="match status" value="1"/>
</dbReference>
<feature type="domain" description="NAD-dependent epimerase/dehydratase" evidence="2">
    <location>
        <begin position="4"/>
        <end position="211"/>
    </location>
</feature>
<proteinExistence type="predicted"/>
<evidence type="ECO:0000313" key="4">
    <source>
        <dbReference type="Proteomes" id="UP001597183"/>
    </source>
</evidence>
<name>A0ABW4ARE6_9ACTN</name>
<comment type="caution">
    <text evidence="3">The sequence shown here is derived from an EMBL/GenBank/DDBJ whole genome shotgun (WGS) entry which is preliminary data.</text>
</comment>
<gene>
    <name evidence="3" type="ORF">ACFQ5G_49665</name>
</gene>
<organism evidence="3 4">
    <name type="scientific">Actinoplanes sichuanensis</name>
    <dbReference type="NCBI Taxonomy" id="512349"/>
    <lineage>
        <taxon>Bacteria</taxon>
        <taxon>Bacillati</taxon>
        <taxon>Actinomycetota</taxon>
        <taxon>Actinomycetes</taxon>
        <taxon>Micromonosporales</taxon>
        <taxon>Micromonosporaceae</taxon>
        <taxon>Actinoplanes</taxon>
    </lineage>
</organism>
<accession>A0ABW4ARE6</accession>
<dbReference type="Pfam" id="PF01370">
    <property type="entry name" value="Epimerase"/>
    <property type="match status" value="1"/>
</dbReference>
<feature type="compositionally biased region" description="Basic and acidic residues" evidence="1">
    <location>
        <begin position="114"/>
        <end position="128"/>
    </location>
</feature>